<dbReference type="EMBL" id="BRPK01000010">
    <property type="protein sequence ID" value="GLB41681.1"/>
    <property type="molecule type" value="Genomic_DNA"/>
</dbReference>
<proteinExistence type="predicted"/>
<evidence type="ECO:0000313" key="2">
    <source>
        <dbReference type="Proteomes" id="UP001063166"/>
    </source>
</evidence>
<keyword evidence="2" id="KW-1185">Reference proteome</keyword>
<name>A0A9P3USZ7_LYOSH</name>
<protein>
    <submittedName>
        <fullName evidence="1">Uncharacterized protein</fullName>
    </submittedName>
</protein>
<accession>A0A9P3USZ7</accession>
<reference evidence="1" key="1">
    <citation type="submission" date="2022-07" db="EMBL/GenBank/DDBJ databases">
        <title>The genome of Lyophyllum shimeji provides insight into the initial evolution of ectomycorrhizal fungal genome.</title>
        <authorList>
            <person name="Kobayashi Y."/>
            <person name="Shibata T."/>
            <person name="Hirakawa H."/>
            <person name="Shigenobu S."/>
            <person name="Nishiyama T."/>
            <person name="Yamada A."/>
            <person name="Hasebe M."/>
            <person name="Kawaguchi M."/>
        </authorList>
    </citation>
    <scope>NUCLEOTIDE SEQUENCE</scope>
    <source>
        <strain evidence="1">AT787</strain>
    </source>
</reference>
<dbReference type="Proteomes" id="UP001063166">
    <property type="component" value="Unassembled WGS sequence"/>
</dbReference>
<gene>
    <name evidence="1" type="ORF">LshimejAT787_1002810</name>
</gene>
<sequence length="100" mass="11032">MLHLGLDAPRNNLGGEFFQHALGCLGTLSLVSGSTSRRCVDIAPRDRRGIPGLHRTLHRAAVLLLQEPCILEMNRVVRGMYNARLRSSGNGWRDLEADAL</sequence>
<organism evidence="1 2">
    <name type="scientific">Lyophyllum shimeji</name>
    <name type="common">Hon-shimeji</name>
    <name type="synonym">Tricholoma shimeji</name>
    <dbReference type="NCBI Taxonomy" id="47721"/>
    <lineage>
        <taxon>Eukaryota</taxon>
        <taxon>Fungi</taxon>
        <taxon>Dikarya</taxon>
        <taxon>Basidiomycota</taxon>
        <taxon>Agaricomycotina</taxon>
        <taxon>Agaricomycetes</taxon>
        <taxon>Agaricomycetidae</taxon>
        <taxon>Agaricales</taxon>
        <taxon>Tricholomatineae</taxon>
        <taxon>Lyophyllaceae</taxon>
        <taxon>Lyophyllum</taxon>
    </lineage>
</organism>
<evidence type="ECO:0000313" key="1">
    <source>
        <dbReference type="EMBL" id="GLB41681.1"/>
    </source>
</evidence>
<dbReference type="AlphaFoldDB" id="A0A9P3USZ7"/>
<comment type="caution">
    <text evidence="1">The sequence shown here is derived from an EMBL/GenBank/DDBJ whole genome shotgun (WGS) entry which is preliminary data.</text>
</comment>